<dbReference type="EMBL" id="CP011542">
    <property type="protein sequence ID" value="AKK06723.1"/>
    <property type="molecule type" value="Genomic_DNA"/>
</dbReference>
<evidence type="ECO:0000256" key="2">
    <source>
        <dbReference type="SAM" id="Phobius"/>
    </source>
</evidence>
<evidence type="ECO:0000259" key="4">
    <source>
        <dbReference type="Pfam" id="PF04213"/>
    </source>
</evidence>
<accession>A0A0G3H4H7</accession>
<dbReference type="Pfam" id="PF04213">
    <property type="entry name" value="HtaA"/>
    <property type="match status" value="1"/>
</dbReference>
<evidence type="ECO:0000313" key="6">
    <source>
        <dbReference type="Proteomes" id="UP000035199"/>
    </source>
</evidence>
<evidence type="ECO:0000256" key="1">
    <source>
        <dbReference type="SAM" id="MobiDB-lite"/>
    </source>
</evidence>
<dbReference type="AlphaFoldDB" id="A0A0G3H4H7"/>
<protein>
    <submittedName>
        <fullName evidence="5">Htaa protein</fullName>
    </submittedName>
</protein>
<name>A0A0G3H4H7_9CORY</name>
<feature type="chain" id="PRO_5038532413" evidence="3">
    <location>
        <begin position="20"/>
        <end position="337"/>
    </location>
</feature>
<keyword evidence="6" id="KW-1185">Reference proteome</keyword>
<dbReference type="InterPro" id="IPR007331">
    <property type="entry name" value="Htaa"/>
</dbReference>
<dbReference type="KEGG" id="cmv:CMUST_12060"/>
<dbReference type="Proteomes" id="UP000035199">
    <property type="component" value="Chromosome"/>
</dbReference>
<dbReference type="STRING" id="571915.CMUST_12060"/>
<evidence type="ECO:0000256" key="3">
    <source>
        <dbReference type="SAM" id="SignalP"/>
    </source>
</evidence>
<dbReference type="OrthoDB" id="7210788at2"/>
<sequence>MSRRFIAALGLATSLAVGAGVVNPIAATAQNAQQCKVSIESGSLNWGIKHSWRSYVKGPIAKGDWTIEGAVTENDAAKKRATDYQLKFAVDPAASTIEVGPDGNVTAATIKTQASKVVFSGHHDALSSTFISPYVEVAGNTVKTGTTYEGYYVEGKGMAEYTPQDRTSDNFRTGTDTFASGDASWKVDDSAATLTGTNIKYQAKPGTRYDEDTHRQYIEGVDLIFMGQYHAGNKPEMDDVNVELKLKKDCGEAPKPTKTSEPGKPSETTKTSEPSKPTNTTKPSEPKDPGKDKQSTMNDKLKKAIIGIVSVLGIGGLLAGLFQWLSRSGLVPGLPKF</sequence>
<feature type="signal peptide" evidence="3">
    <location>
        <begin position="1"/>
        <end position="19"/>
    </location>
</feature>
<evidence type="ECO:0000313" key="5">
    <source>
        <dbReference type="EMBL" id="AKK06723.1"/>
    </source>
</evidence>
<feature type="compositionally biased region" description="Polar residues" evidence="1">
    <location>
        <begin position="266"/>
        <end position="283"/>
    </location>
</feature>
<reference evidence="5 6" key="1">
    <citation type="journal article" date="2015" name="Genome Announc.">
        <title>Complete Genome Sequence of the Type Strain Corynebacterium mustelae DSM 45274, Isolated from Various Tissues of a Male Ferret with Lethal Sepsis.</title>
        <authorList>
            <person name="Ruckert C."/>
            <person name="Eimer J."/>
            <person name="Winkler A."/>
            <person name="Tauch A."/>
        </authorList>
    </citation>
    <scope>NUCLEOTIDE SEQUENCE [LARGE SCALE GENOMIC DNA]</scope>
    <source>
        <strain evidence="5 6">DSM 45274</strain>
    </source>
</reference>
<feature type="compositionally biased region" description="Basic and acidic residues" evidence="1">
    <location>
        <begin position="284"/>
        <end position="296"/>
    </location>
</feature>
<feature type="region of interest" description="Disordered" evidence="1">
    <location>
        <begin position="249"/>
        <end position="296"/>
    </location>
</feature>
<keyword evidence="3" id="KW-0732">Signal</keyword>
<organism evidence="5 6">
    <name type="scientific">Corynebacterium mustelae</name>
    <dbReference type="NCBI Taxonomy" id="571915"/>
    <lineage>
        <taxon>Bacteria</taxon>
        <taxon>Bacillati</taxon>
        <taxon>Actinomycetota</taxon>
        <taxon>Actinomycetes</taxon>
        <taxon>Mycobacteriales</taxon>
        <taxon>Corynebacteriaceae</taxon>
        <taxon>Corynebacterium</taxon>
    </lineage>
</organism>
<gene>
    <name evidence="5" type="primary">htaC</name>
    <name evidence="5" type="ORF">CMUST_12060</name>
</gene>
<keyword evidence="2" id="KW-0472">Membrane</keyword>
<proteinExistence type="predicted"/>
<keyword evidence="2" id="KW-0812">Transmembrane</keyword>
<reference evidence="6" key="2">
    <citation type="submission" date="2015-05" db="EMBL/GenBank/DDBJ databases">
        <title>Complete genome sequence of Corynebacterium mustelae DSM 45274, isolated from various tissues of a male ferret with lethal sepsis.</title>
        <authorList>
            <person name="Ruckert C."/>
            <person name="Albersmeier A."/>
            <person name="Winkler A."/>
            <person name="Tauch A."/>
        </authorList>
    </citation>
    <scope>NUCLEOTIDE SEQUENCE [LARGE SCALE GENOMIC DNA]</scope>
    <source>
        <strain evidence="6">DSM 45274</strain>
    </source>
</reference>
<feature type="domain" description="Htaa" evidence="4">
    <location>
        <begin position="41"/>
        <end position="198"/>
    </location>
</feature>
<feature type="transmembrane region" description="Helical" evidence="2">
    <location>
        <begin position="304"/>
        <end position="325"/>
    </location>
</feature>
<keyword evidence="2" id="KW-1133">Transmembrane helix</keyword>
<dbReference type="PATRIC" id="fig|571915.4.peg.2575"/>
<dbReference type="RefSeq" id="WP_052844726.1">
    <property type="nucleotide sequence ID" value="NZ_CP011542.1"/>
</dbReference>